<dbReference type="Proteomes" id="UP001165065">
    <property type="component" value="Unassembled WGS sequence"/>
</dbReference>
<evidence type="ECO:0000256" key="2">
    <source>
        <dbReference type="SAM" id="MobiDB-lite"/>
    </source>
</evidence>
<organism evidence="3 4">
    <name type="scientific">Triparma columacea</name>
    <dbReference type="NCBI Taxonomy" id="722753"/>
    <lineage>
        <taxon>Eukaryota</taxon>
        <taxon>Sar</taxon>
        <taxon>Stramenopiles</taxon>
        <taxon>Ochrophyta</taxon>
        <taxon>Bolidophyceae</taxon>
        <taxon>Parmales</taxon>
        <taxon>Triparmaceae</taxon>
        <taxon>Triparma</taxon>
    </lineage>
</organism>
<dbReference type="AlphaFoldDB" id="A0A9W7L5X7"/>
<feature type="region of interest" description="Disordered" evidence="2">
    <location>
        <begin position="1"/>
        <end position="54"/>
    </location>
</feature>
<evidence type="ECO:0000256" key="1">
    <source>
        <dbReference type="SAM" id="Coils"/>
    </source>
</evidence>
<dbReference type="OrthoDB" id="10632716at2759"/>
<feature type="coiled-coil region" evidence="1">
    <location>
        <begin position="61"/>
        <end position="95"/>
    </location>
</feature>
<proteinExistence type="predicted"/>
<gene>
    <name evidence="3" type="ORF">TrCOL_g11695</name>
</gene>
<dbReference type="EMBL" id="BRYA01000875">
    <property type="protein sequence ID" value="GMI34652.1"/>
    <property type="molecule type" value="Genomic_DNA"/>
</dbReference>
<protein>
    <recommendedName>
        <fullName evidence="5">START domain-containing protein</fullName>
    </recommendedName>
</protein>
<comment type="caution">
    <text evidence="3">The sequence shown here is derived from an EMBL/GenBank/DDBJ whole genome shotgun (WGS) entry which is preliminary data.</text>
</comment>
<keyword evidence="1" id="KW-0175">Coiled coil</keyword>
<sequence length="701" mass="80068">MQEDIQNFSFSRFGGGKGGAAEGYKNDEKGGSDVGKGTNEYSKRRENEMPSDEKQMYVDIIAALEARNAELDSEVKSKQDENIVLKQQVADLRLENTNLRAALGEDDEPLLGLVGEDAAKTDNKIDKEEHAKLTDMIKNKPQIYDAEEEKAIRVRVDKSGGVFKSDDELDQEELNRIANIIRNEPQEYSAEEERVIREGKEFYQKCKENEHFEIVKLPDKRIEMMLVHNDGDSIVTGLWTSTIDASTEECAAYQFYLDSRENKKMMNEQHVLCLDLKEINPHTLFHRQRRNLGIRGFKHREWRQKVIWQKDVNGTCFVIVTDTKDLQDEYPIQQEDVVATSQNVWVCEHLKPIGDVPQTAVTFISRIDIKGTVPSWVMNNLAKGFGGGAMSTLRKRFDKSRKIEKADVKNRLDIAKEAKSTLSLKPNKTLVESLQLLFDIIQPIAQAERGGQGWGKSTSYLRIGFEEAAAFFWDINSLERIKSNYSKEHMKRKVEIRGVGFEVEAIFKEAIAKGSLMGTSSNSVQREFSSKMRLLRVDKGTIIIFTEPNEMHRVFRTRSLVEEGKKASETTAVRLYKEGKKKTKVEFLTKLELGKGISKGAVKARVERHLAVVTDAASYFYNLLGSREATEEDGKAFGEQLMRRIKKKDLTTRKNEVVKAFVQENKAFRELVEKHKFLEGLLCAVVWNRLWTSGQISSHKW</sequence>
<dbReference type="InterPro" id="IPR023393">
    <property type="entry name" value="START-like_dom_sf"/>
</dbReference>
<dbReference type="Gene3D" id="3.30.530.20">
    <property type="match status" value="1"/>
</dbReference>
<accession>A0A9W7L5X7</accession>
<reference evidence="4" key="1">
    <citation type="journal article" date="2023" name="Commun. Biol.">
        <title>Genome analysis of Parmales, the sister group of diatoms, reveals the evolutionary specialization of diatoms from phago-mixotrophs to photoautotrophs.</title>
        <authorList>
            <person name="Ban H."/>
            <person name="Sato S."/>
            <person name="Yoshikawa S."/>
            <person name="Yamada K."/>
            <person name="Nakamura Y."/>
            <person name="Ichinomiya M."/>
            <person name="Sato N."/>
            <person name="Blanc-Mathieu R."/>
            <person name="Endo H."/>
            <person name="Kuwata A."/>
            <person name="Ogata H."/>
        </authorList>
    </citation>
    <scope>NUCLEOTIDE SEQUENCE [LARGE SCALE GENOMIC DNA]</scope>
</reference>
<keyword evidence="4" id="KW-1185">Reference proteome</keyword>
<evidence type="ECO:0000313" key="3">
    <source>
        <dbReference type="EMBL" id="GMI34652.1"/>
    </source>
</evidence>
<evidence type="ECO:0008006" key="5">
    <source>
        <dbReference type="Google" id="ProtNLM"/>
    </source>
</evidence>
<evidence type="ECO:0000313" key="4">
    <source>
        <dbReference type="Proteomes" id="UP001165065"/>
    </source>
</evidence>
<feature type="compositionally biased region" description="Polar residues" evidence="2">
    <location>
        <begin position="1"/>
        <end position="10"/>
    </location>
</feature>
<feature type="compositionally biased region" description="Basic and acidic residues" evidence="2">
    <location>
        <begin position="41"/>
        <end position="54"/>
    </location>
</feature>
<name>A0A9W7L5X7_9STRA</name>
<dbReference type="SUPFAM" id="SSF55961">
    <property type="entry name" value="Bet v1-like"/>
    <property type="match status" value="1"/>
</dbReference>